<accession>A0A926F7T5</accession>
<keyword evidence="3" id="KW-1185">Reference proteome</keyword>
<reference evidence="2" key="1">
    <citation type="submission" date="2020-08" db="EMBL/GenBank/DDBJ databases">
        <title>Genome public.</title>
        <authorList>
            <person name="Liu C."/>
            <person name="Sun Q."/>
        </authorList>
    </citation>
    <scope>NUCLEOTIDE SEQUENCE</scope>
    <source>
        <strain evidence="2">N12</strain>
    </source>
</reference>
<dbReference type="PROSITE" id="PS51257">
    <property type="entry name" value="PROKAR_LIPOPROTEIN"/>
    <property type="match status" value="1"/>
</dbReference>
<gene>
    <name evidence="2" type="ORF">H8744_17130</name>
</gene>
<evidence type="ECO:0000313" key="3">
    <source>
        <dbReference type="Proteomes" id="UP000651085"/>
    </source>
</evidence>
<protein>
    <submittedName>
        <fullName evidence="2">DUF3869 domain-containing protein</fullName>
    </submittedName>
</protein>
<evidence type="ECO:0000313" key="2">
    <source>
        <dbReference type="EMBL" id="MBC8594936.1"/>
    </source>
</evidence>
<dbReference type="AlphaFoldDB" id="A0A926F7T5"/>
<sequence>MKKKSFFSGFNAKMALAIVALSGALLTGCYKDDGLDVNGPAGEVILPNATYTITGSVVNPNGELIANGDATMTIGGASVELNGGSFTYQTETTGPVAIVVTPKNTKVYKGTVTTTVDIQEVAAGQAAVYNKTIVLPFADVVPTEFIDVEYKLETSVYGSDNLTNAWNNEDYTVKVNNANVKETYDGGTILNVVITPNGDKASKYGNYTTVITLPKYQVEKGENNIVSMPLTAILPYIEGPAQEYVYKNFNANFILINGAEVTSIELKKSEGTTPIVLDGKFKVEGINYFSYTDELKKEDANKYTYKIEVNYKDQKGASHTKEYDCNADNNVVADLLDGFVPADDTWNGSLYQIDFGNSGDEANMAPGVYPYYKDINVPADVNVVINRLSKNEIADLTVLRMYRGTPDGIKFAKDGSAADITVSFNEFGTEDFGEVTLVNANLDKADGSISATDGAYVLTIPHFSTFGAKIDFSSEESGTPTEKKEKTEREIGKKNDTDYAVNATIRYYYNTGSKFDIDEAVKDFTNDKAKERAKALILNDLASKNIVNNWEEKKTAEFIYTVAPYTCLESATIEALTKVTTYKYKIGSKEVTLDVTTAVKTEVKDVKTFTFGHGHGHSHDHGHGDLNAGGGIIEAE</sequence>
<dbReference type="Proteomes" id="UP000651085">
    <property type="component" value="Unassembled WGS sequence"/>
</dbReference>
<proteinExistence type="predicted"/>
<dbReference type="RefSeq" id="WP_262436020.1">
    <property type="nucleotide sequence ID" value="NZ_JACRTF010000001.1"/>
</dbReference>
<keyword evidence="1" id="KW-0732">Signal</keyword>
<feature type="chain" id="PRO_5037872791" evidence="1">
    <location>
        <begin position="18"/>
        <end position="636"/>
    </location>
</feature>
<feature type="signal peptide" evidence="1">
    <location>
        <begin position="1"/>
        <end position="17"/>
    </location>
</feature>
<dbReference type="EMBL" id="JACRTF010000001">
    <property type="protein sequence ID" value="MBC8594936.1"/>
    <property type="molecule type" value="Genomic_DNA"/>
</dbReference>
<organism evidence="2 3">
    <name type="scientific">Jilunia laotingensis</name>
    <dbReference type="NCBI Taxonomy" id="2763675"/>
    <lineage>
        <taxon>Bacteria</taxon>
        <taxon>Pseudomonadati</taxon>
        <taxon>Bacteroidota</taxon>
        <taxon>Bacteroidia</taxon>
        <taxon>Bacteroidales</taxon>
        <taxon>Bacteroidaceae</taxon>
        <taxon>Jilunia</taxon>
    </lineage>
</organism>
<comment type="caution">
    <text evidence="2">The sequence shown here is derived from an EMBL/GenBank/DDBJ whole genome shotgun (WGS) entry which is preliminary data.</text>
</comment>
<name>A0A926F7T5_9BACT</name>
<evidence type="ECO:0000256" key="1">
    <source>
        <dbReference type="SAM" id="SignalP"/>
    </source>
</evidence>